<dbReference type="EMBL" id="JACHFR010000001">
    <property type="protein sequence ID" value="MBB5218235.1"/>
    <property type="molecule type" value="Genomic_DNA"/>
</dbReference>
<feature type="domain" description="Fibronectin type-III" evidence="1">
    <location>
        <begin position="38"/>
        <end position="131"/>
    </location>
</feature>
<dbReference type="Proteomes" id="UP000593591">
    <property type="component" value="Chromosome"/>
</dbReference>
<dbReference type="PROSITE" id="PS50853">
    <property type="entry name" value="FN3"/>
    <property type="match status" value="1"/>
</dbReference>
<dbReference type="InterPro" id="IPR036116">
    <property type="entry name" value="FN3_sf"/>
</dbReference>
<proteinExistence type="predicted"/>
<dbReference type="SMART" id="SM00060">
    <property type="entry name" value="FN3"/>
    <property type="match status" value="1"/>
</dbReference>
<gene>
    <name evidence="3" type="ORF">DYE49_06175</name>
    <name evidence="2" type="ORF">HNP77_000579</name>
</gene>
<sequence length="597" mass="67515">MQLKSVFTGVFLSAAVFFFVSCNEEYSSAVYNSNFNRQPADVTNLTQSQIKDTVVLNWKLPEDSEIKYLKIQAEPAHGNLETPKTMEKTTSFTVYGLQSNKSYKFTVYTVNKSGRESSGISLMYRPNINSDLIPYKYSNVALDFGYSSVSADKSFVYTSVFDEQLDLSSAEIEYVSGTENAFSVKNISVIKISNGETTNITITYSPEESPSWDESDLVLCRNPEIRIRLIASNFKQPSDIQSEHLRLWLRPDLISEDDIDEYGKVMRLPDYSGNGFDAVEFDSYPPLYRESVAALNSQPAVLFEGIQRLKAAGDIVKAKEATTTFAVVQRTAASNGAHYFLLCSNGYSTSYPQMGYVTRYYDETSGTSTTQRWAPYYYGSGISGSYRFMFDDNESDDNTLKLSEANVPQILCTVMDLSQSDSNIFGYLDGEKQLLSYTHSFNGKNYDFSESGKNYTTNNGFAYGKPWSDGAGHLYKTLWNMELEDSDENTKELYYQENPGEHPTRPYDYALRWYYLRNIIGNTTQSDLTEYLKNIVTPKKETMGTVSNVYLGASIVNSTVLLHNYLEDVIIYDTALTDEEIAEVSTYLKYRYGIGEE</sequence>
<dbReference type="PROSITE" id="PS51257">
    <property type="entry name" value="PROKAR_LIPOPROTEIN"/>
    <property type="match status" value="1"/>
</dbReference>
<dbReference type="Proteomes" id="UP000578697">
    <property type="component" value="Unassembled WGS sequence"/>
</dbReference>
<dbReference type="CDD" id="cd00063">
    <property type="entry name" value="FN3"/>
    <property type="match status" value="1"/>
</dbReference>
<dbReference type="SUPFAM" id="SSF49265">
    <property type="entry name" value="Fibronectin type III"/>
    <property type="match status" value="1"/>
</dbReference>
<evidence type="ECO:0000313" key="4">
    <source>
        <dbReference type="Proteomes" id="UP000578697"/>
    </source>
</evidence>
<reference evidence="2 4" key="2">
    <citation type="submission" date="2020-08" db="EMBL/GenBank/DDBJ databases">
        <title>Genomic Encyclopedia of Type Strains, Phase IV (KMG-IV): sequencing the most valuable type-strain genomes for metagenomic binning, comparative biology and taxonomic classification.</title>
        <authorList>
            <person name="Goeker M."/>
        </authorList>
    </citation>
    <scope>NUCLEOTIDE SEQUENCE [LARGE SCALE GENOMIC DNA]</scope>
    <source>
        <strain evidence="2 4">DSM 103679</strain>
    </source>
</reference>
<dbReference type="InterPro" id="IPR003961">
    <property type="entry name" value="FN3_dom"/>
</dbReference>
<dbReference type="Pfam" id="PF16323">
    <property type="entry name" value="DUF4959"/>
    <property type="match status" value="1"/>
</dbReference>
<dbReference type="InterPro" id="IPR013783">
    <property type="entry name" value="Ig-like_fold"/>
</dbReference>
<protein>
    <submittedName>
        <fullName evidence="3">DUF4959 domain-containing protein</fullName>
    </submittedName>
</protein>
<reference evidence="3 5" key="1">
    <citation type="submission" date="2018-08" db="EMBL/GenBank/DDBJ databases">
        <title>The first complete genome of Treponema rectale (CHPAT), a commensal spirochete of the bovine rectum.</title>
        <authorList>
            <person name="Staton G.J."/>
            <person name="Clegg S.R."/>
            <person name="Carter S.D."/>
            <person name="Radford A.D."/>
            <person name="Darby A."/>
            <person name="Hall N."/>
            <person name="Birtles R.J."/>
            <person name="Evans N.J."/>
        </authorList>
    </citation>
    <scope>NUCLEOTIDE SEQUENCE [LARGE SCALE GENOMIC DNA]</scope>
    <source>
        <strain evidence="3 5">CHPA</strain>
    </source>
</reference>
<organism evidence="2 4">
    <name type="scientific">Treponema rectale</name>
    <dbReference type="NCBI Taxonomy" id="744512"/>
    <lineage>
        <taxon>Bacteria</taxon>
        <taxon>Pseudomonadati</taxon>
        <taxon>Spirochaetota</taxon>
        <taxon>Spirochaetia</taxon>
        <taxon>Spirochaetales</taxon>
        <taxon>Treponemataceae</taxon>
        <taxon>Treponema</taxon>
    </lineage>
</organism>
<dbReference type="KEGG" id="trc:DYE49_06175"/>
<dbReference type="Gene3D" id="2.60.40.10">
    <property type="entry name" value="Immunoglobulins"/>
    <property type="match status" value="1"/>
</dbReference>
<evidence type="ECO:0000259" key="1">
    <source>
        <dbReference type="PROSITE" id="PS50853"/>
    </source>
</evidence>
<name>A0A840SBS1_9SPIR</name>
<accession>A0A840SBS1</accession>
<dbReference type="RefSeq" id="WP_184651659.1">
    <property type="nucleotide sequence ID" value="NZ_JACHFR010000001.1"/>
</dbReference>
<evidence type="ECO:0000313" key="2">
    <source>
        <dbReference type="EMBL" id="MBB5218235.1"/>
    </source>
</evidence>
<dbReference type="AlphaFoldDB" id="A0A840SBS1"/>
<dbReference type="InterPro" id="IPR032527">
    <property type="entry name" value="DUF4959"/>
</dbReference>
<dbReference type="EMBL" id="CP031517">
    <property type="protein sequence ID" value="QOS40062.1"/>
    <property type="molecule type" value="Genomic_DNA"/>
</dbReference>
<evidence type="ECO:0000313" key="5">
    <source>
        <dbReference type="Proteomes" id="UP000593591"/>
    </source>
</evidence>
<evidence type="ECO:0000313" key="3">
    <source>
        <dbReference type="EMBL" id="QOS40062.1"/>
    </source>
</evidence>
<keyword evidence="4" id="KW-1185">Reference proteome</keyword>